<keyword evidence="5 12" id="KW-0812">Transmembrane</keyword>
<dbReference type="GO" id="GO:0005886">
    <property type="term" value="C:plasma membrane"/>
    <property type="evidence" value="ECO:0007669"/>
    <property type="project" value="UniProtKB-SubCell"/>
</dbReference>
<keyword evidence="14" id="KW-1185">Reference proteome</keyword>
<dbReference type="PANTHER" id="PTHR27004:SF428">
    <property type="entry name" value="OS01G0160600 PROTEIN"/>
    <property type="match status" value="1"/>
</dbReference>
<sequence length="448" mass="50841">MDKFPAGFMSMNLYRLFYLNLSHNFLTSTIDQFSYINVNFLDLSFNMFEGQIPSSICNLSHLDILDLSFNNFIGPFPQCLGNSSQELWVLDLGNNALSGTIPTTFSECNMLHILVLNDNQLDGPVPRCLANCTKLELLDLGSNKINDGFPLWLETLPNLQVLILKSNLFHGAIGNCRTGSPFSRLRIVDASYNEFTGVLPTKLLHSFKDRQNDHPTGVQYVAGYTYLYYYYIHSMSLVIKGVEYSLERILKTLTVIDFSSNRFEGQISEFIGTLHSLQLLNLSHNNLSGHIPRTFGNLFVLESLDLSWNQLEGNIPVEILNLRFLGFLNLSENRLVGRIPQGRHFDTFGNESYKGNLALCRLPLTKECGDGDKRPPFNALGYKQDNESEFFDGFTWKAVLLGYSCGLVLGLAMGCLVFLTGKPRWFVQIVEESYAMCKRPRKWIHIRN</sequence>
<comment type="similarity">
    <text evidence="2">Belongs to the RLP family.</text>
</comment>
<evidence type="ECO:0000256" key="8">
    <source>
        <dbReference type="ARBA" id="ARBA00022989"/>
    </source>
</evidence>
<feature type="transmembrane region" description="Helical" evidence="12">
    <location>
        <begin position="394"/>
        <end position="419"/>
    </location>
</feature>
<keyword evidence="10" id="KW-0675">Receptor</keyword>
<dbReference type="FunFam" id="3.80.10.10:FF:000041">
    <property type="entry name" value="LRR receptor-like serine/threonine-protein kinase ERECTA"/>
    <property type="match status" value="1"/>
</dbReference>
<evidence type="ECO:0000256" key="4">
    <source>
        <dbReference type="ARBA" id="ARBA00022614"/>
    </source>
</evidence>
<evidence type="ECO:0008006" key="15">
    <source>
        <dbReference type="Google" id="ProtNLM"/>
    </source>
</evidence>
<evidence type="ECO:0000256" key="1">
    <source>
        <dbReference type="ARBA" id="ARBA00004251"/>
    </source>
</evidence>
<reference evidence="13 14" key="1">
    <citation type="submission" date="2024-11" db="EMBL/GenBank/DDBJ databases">
        <title>A near-complete genome assembly of Cinchona calisaya.</title>
        <authorList>
            <person name="Lian D.C."/>
            <person name="Zhao X.W."/>
            <person name="Wei L."/>
        </authorList>
    </citation>
    <scope>NUCLEOTIDE SEQUENCE [LARGE SCALE GENOMIC DNA]</scope>
    <source>
        <tissue evidence="13">Nenye</tissue>
    </source>
</reference>
<evidence type="ECO:0000256" key="7">
    <source>
        <dbReference type="ARBA" id="ARBA00022737"/>
    </source>
</evidence>
<dbReference type="SUPFAM" id="SSF52058">
    <property type="entry name" value="L domain-like"/>
    <property type="match status" value="1"/>
</dbReference>
<dbReference type="PRINTS" id="PR00019">
    <property type="entry name" value="LEURICHRPT"/>
</dbReference>
<evidence type="ECO:0000256" key="3">
    <source>
        <dbReference type="ARBA" id="ARBA00022475"/>
    </source>
</evidence>
<keyword evidence="7" id="KW-0677">Repeat</keyword>
<keyword evidence="8 12" id="KW-1133">Transmembrane helix</keyword>
<organism evidence="13 14">
    <name type="scientific">Cinchona calisaya</name>
    <dbReference type="NCBI Taxonomy" id="153742"/>
    <lineage>
        <taxon>Eukaryota</taxon>
        <taxon>Viridiplantae</taxon>
        <taxon>Streptophyta</taxon>
        <taxon>Embryophyta</taxon>
        <taxon>Tracheophyta</taxon>
        <taxon>Spermatophyta</taxon>
        <taxon>Magnoliopsida</taxon>
        <taxon>eudicotyledons</taxon>
        <taxon>Gunneridae</taxon>
        <taxon>Pentapetalae</taxon>
        <taxon>asterids</taxon>
        <taxon>lamiids</taxon>
        <taxon>Gentianales</taxon>
        <taxon>Rubiaceae</taxon>
        <taxon>Cinchonoideae</taxon>
        <taxon>Cinchoneae</taxon>
        <taxon>Cinchona</taxon>
    </lineage>
</organism>
<evidence type="ECO:0000256" key="2">
    <source>
        <dbReference type="ARBA" id="ARBA00009592"/>
    </source>
</evidence>
<evidence type="ECO:0000256" key="11">
    <source>
        <dbReference type="ARBA" id="ARBA00023180"/>
    </source>
</evidence>
<keyword evidence="4" id="KW-0433">Leucine-rich repeat</keyword>
<dbReference type="Proteomes" id="UP001630127">
    <property type="component" value="Unassembled WGS sequence"/>
</dbReference>
<dbReference type="AlphaFoldDB" id="A0ABD2ZH38"/>
<dbReference type="EMBL" id="JBJUIK010000009">
    <property type="protein sequence ID" value="KAL3518776.1"/>
    <property type="molecule type" value="Genomic_DNA"/>
</dbReference>
<proteinExistence type="inferred from homology"/>
<keyword evidence="11" id="KW-0325">Glycoprotein</keyword>
<dbReference type="Pfam" id="PF00560">
    <property type="entry name" value="LRR_1"/>
    <property type="match status" value="2"/>
</dbReference>
<keyword evidence="6" id="KW-0732">Signal</keyword>
<protein>
    <recommendedName>
        <fullName evidence="15">Receptor-like protein 12</fullName>
    </recommendedName>
</protein>
<dbReference type="InterPro" id="IPR032675">
    <property type="entry name" value="LRR_dom_sf"/>
</dbReference>
<dbReference type="PANTHER" id="PTHR27004">
    <property type="entry name" value="RECEPTOR-LIKE PROTEIN 12 ISOFORM X1"/>
    <property type="match status" value="1"/>
</dbReference>
<evidence type="ECO:0000313" key="13">
    <source>
        <dbReference type="EMBL" id="KAL3518776.1"/>
    </source>
</evidence>
<evidence type="ECO:0000313" key="14">
    <source>
        <dbReference type="Proteomes" id="UP001630127"/>
    </source>
</evidence>
<name>A0ABD2ZH38_9GENT</name>
<evidence type="ECO:0000256" key="12">
    <source>
        <dbReference type="SAM" id="Phobius"/>
    </source>
</evidence>
<evidence type="ECO:0000256" key="9">
    <source>
        <dbReference type="ARBA" id="ARBA00023136"/>
    </source>
</evidence>
<evidence type="ECO:0000256" key="5">
    <source>
        <dbReference type="ARBA" id="ARBA00022692"/>
    </source>
</evidence>
<comment type="subcellular location">
    <subcellularLocation>
        <location evidence="1">Cell membrane</location>
        <topology evidence="1">Single-pass type I membrane protein</topology>
    </subcellularLocation>
</comment>
<dbReference type="Pfam" id="PF13855">
    <property type="entry name" value="LRR_8"/>
    <property type="match status" value="2"/>
</dbReference>
<comment type="caution">
    <text evidence="13">The sequence shown here is derived from an EMBL/GenBank/DDBJ whole genome shotgun (WGS) entry which is preliminary data.</text>
</comment>
<accession>A0ABD2ZH38</accession>
<evidence type="ECO:0000256" key="10">
    <source>
        <dbReference type="ARBA" id="ARBA00023170"/>
    </source>
</evidence>
<dbReference type="Gene3D" id="3.80.10.10">
    <property type="entry name" value="Ribonuclease Inhibitor"/>
    <property type="match status" value="1"/>
</dbReference>
<dbReference type="InterPro" id="IPR001611">
    <property type="entry name" value="Leu-rich_rpt"/>
</dbReference>
<dbReference type="FunFam" id="3.80.10.10:FF:000111">
    <property type="entry name" value="LRR receptor-like serine/threonine-protein kinase ERECTA"/>
    <property type="match status" value="1"/>
</dbReference>
<evidence type="ECO:0000256" key="6">
    <source>
        <dbReference type="ARBA" id="ARBA00022729"/>
    </source>
</evidence>
<gene>
    <name evidence="13" type="ORF">ACH5RR_021365</name>
</gene>
<keyword evidence="3" id="KW-1003">Cell membrane</keyword>
<keyword evidence="9 12" id="KW-0472">Membrane</keyword>